<proteinExistence type="predicted"/>
<feature type="region of interest" description="Disordered" evidence="1">
    <location>
        <begin position="130"/>
        <end position="164"/>
    </location>
</feature>
<name>A0A835Q7V3_VANPL</name>
<evidence type="ECO:0000256" key="1">
    <source>
        <dbReference type="SAM" id="MobiDB-lite"/>
    </source>
</evidence>
<accession>A0A835Q7V3</accession>
<dbReference type="AlphaFoldDB" id="A0A835Q7V3"/>
<evidence type="ECO:0000313" key="2">
    <source>
        <dbReference type="EMBL" id="KAG0465796.1"/>
    </source>
</evidence>
<feature type="region of interest" description="Disordered" evidence="1">
    <location>
        <begin position="189"/>
        <end position="241"/>
    </location>
</feature>
<dbReference type="EMBL" id="JADCNM010000010">
    <property type="protein sequence ID" value="KAG0465796.1"/>
    <property type="molecule type" value="Genomic_DNA"/>
</dbReference>
<dbReference type="OrthoDB" id="1924112at2759"/>
<dbReference type="Proteomes" id="UP000639772">
    <property type="component" value="Chromosome 10"/>
</dbReference>
<reference evidence="2 3" key="1">
    <citation type="journal article" date="2020" name="Nat. Food">
        <title>A phased Vanilla planifolia genome enables genetic improvement of flavour and production.</title>
        <authorList>
            <person name="Hasing T."/>
            <person name="Tang H."/>
            <person name="Brym M."/>
            <person name="Khazi F."/>
            <person name="Huang T."/>
            <person name="Chambers A.H."/>
        </authorList>
    </citation>
    <scope>NUCLEOTIDE SEQUENCE [LARGE SCALE GENOMIC DNA]</scope>
    <source>
        <tissue evidence="2">Leaf</tissue>
    </source>
</reference>
<comment type="caution">
    <text evidence="2">The sequence shown here is derived from an EMBL/GenBank/DDBJ whole genome shotgun (WGS) entry which is preliminary data.</text>
</comment>
<feature type="region of interest" description="Disordered" evidence="1">
    <location>
        <begin position="44"/>
        <end position="95"/>
    </location>
</feature>
<evidence type="ECO:0000313" key="3">
    <source>
        <dbReference type="Proteomes" id="UP000639772"/>
    </source>
</evidence>
<feature type="compositionally biased region" description="Basic and acidic residues" evidence="1">
    <location>
        <begin position="216"/>
        <end position="235"/>
    </location>
</feature>
<feature type="compositionally biased region" description="Basic and acidic residues" evidence="1">
    <location>
        <begin position="71"/>
        <end position="83"/>
    </location>
</feature>
<feature type="compositionally biased region" description="Polar residues" evidence="1">
    <location>
        <begin position="135"/>
        <end position="146"/>
    </location>
</feature>
<gene>
    <name evidence="2" type="ORF">HPP92_019960</name>
</gene>
<sequence>MIKFSPRKLPRNKWSPADIDWKNIVSRHERDEVYRPHQCSKMAEPVCSNRQSTTSPGSAGPIARHPNTIGDFDRWTPSPKEDLENQNPNKRAYPPLVKAKKMAVVAKGGLAIERPEEGDALQLRRRLKAPRKTRTNTAAAKNSAMSSRLAAGKEASPIRVEEKDSKRKFVAVGEKQEASIISPKESLTFKPSSAAGHKKIPTKLTFSPLSKASKSKAQEKRGLQELEQKGKREENFCSQKI</sequence>
<organism evidence="2 3">
    <name type="scientific">Vanilla planifolia</name>
    <name type="common">Vanilla</name>
    <dbReference type="NCBI Taxonomy" id="51239"/>
    <lineage>
        <taxon>Eukaryota</taxon>
        <taxon>Viridiplantae</taxon>
        <taxon>Streptophyta</taxon>
        <taxon>Embryophyta</taxon>
        <taxon>Tracheophyta</taxon>
        <taxon>Spermatophyta</taxon>
        <taxon>Magnoliopsida</taxon>
        <taxon>Liliopsida</taxon>
        <taxon>Asparagales</taxon>
        <taxon>Orchidaceae</taxon>
        <taxon>Vanilloideae</taxon>
        <taxon>Vanilleae</taxon>
        <taxon>Vanilla</taxon>
    </lineage>
</organism>
<feature type="compositionally biased region" description="Polar residues" evidence="1">
    <location>
        <begin position="48"/>
        <end position="57"/>
    </location>
</feature>
<protein>
    <submittedName>
        <fullName evidence="2">Uncharacterized protein</fullName>
    </submittedName>
</protein>